<protein>
    <recommendedName>
        <fullName evidence="3">STAS/SEC14 domain-containing protein</fullName>
    </recommendedName>
</protein>
<proteinExistence type="predicted"/>
<sequence length="133" mass="15784">MTNRKELYQLDVIGNVLCVRLCGVWSTPVVKTVFKEVQEAVKEIKHAPWAAYIDMRDWIMPTMEALEHFQMIYDWCALNNQTHEATVFKFAMQERIIRQSSSYDSDFHFYTKTPAHAEKWLLQKGFRFTLPTF</sequence>
<keyword evidence="2" id="KW-1185">Reference proteome</keyword>
<accession>A0A6M4MCC5</accession>
<dbReference type="OrthoDB" id="5768127at2"/>
<reference evidence="1 2" key="2">
    <citation type="submission" date="2020-04" db="EMBL/GenBank/DDBJ databases">
        <title>Complete genome sequence of Alteromonas pelagimontana 5.12T.</title>
        <authorList>
            <person name="Sinha R.K."/>
            <person name="Krishnan K.P."/>
            <person name="Kurian J.P."/>
        </authorList>
    </citation>
    <scope>NUCLEOTIDE SEQUENCE [LARGE SCALE GENOMIC DNA]</scope>
    <source>
        <strain evidence="1 2">5.12</strain>
    </source>
</reference>
<dbReference type="RefSeq" id="WP_075608013.1">
    <property type="nucleotide sequence ID" value="NZ_CP052766.1"/>
</dbReference>
<evidence type="ECO:0000313" key="1">
    <source>
        <dbReference type="EMBL" id="QJR80687.1"/>
    </source>
</evidence>
<organism evidence="1 2">
    <name type="scientific">Alteromonas pelagimontana</name>
    <dbReference type="NCBI Taxonomy" id="1858656"/>
    <lineage>
        <taxon>Bacteria</taxon>
        <taxon>Pseudomonadati</taxon>
        <taxon>Pseudomonadota</taxon>
        <taxon>Gammaproteobacteria</taxon>
        <taxon>Alteromonadales</taxon>
        <taxon>Alteromonadaceae</taxon>
        <taxon>Alteromonas/Salinimonas group</taxon>
        <taxon>Alteromonas</taxon>
    </lineage>
</organism>
<reference evidence="2" key="1">
    <citation type="submission" date="2014-12" db="EMBL/GenBank/DDBJ databases">
        <title>Complete genome sequence of a multi-drug resistant Klebsiella pneumoniae.</title>
        <authorList>
            <person name="Hua X."/>
            <person name="Chen Q."/>
            <person name="Li X."/>
            <person name="Feng Y."/>
            <person name="Ruan Z."/>
            <person name="Yu Y."/>
        </authorList>
    </citation>
    <scope>NUCLEOTIDE SEQUENCE [LARGE SCALE GENOMIC DNA]</scope>
    <source>
        <strain evidence="2">5.12</strain>
    </source>
</reference>
<dbReference type="EMBL" id="CP052766">
    <property type="protein sequence ID" value="QJR80687.1"/>
    <property type="molecule type" value="Genomic_DNA"/>
</dbReference>
<gene>
    <name evidence="1" type="ORF">CA267_007785</name>
</gene>
<evidence type="ECO:0008006" key="3">
    <source>
        <dbReference type="Google" id="ProtNLM"/>
    </source>
</evidence>
<dbReference type="Proteomes" id="UP000219285">
    <property type="component" value="Chromosome"/>
</dbReference>
<dbReference type="AlphaFoldDB" id="A0A6M4MCC5"/>
<name>A0A6M4MCC5_9ALTE</name>
<dbReference type="KEGG" id="apel:CA267_007785"/>
<evidence type="ECO:0000313" key="2">
    <source>
        <dbReference type="Proteomes" id="UP000219285"/>
    </source>
</evidence>